<feature type="domain" description="Cas1p 10 TM acyl transferase" evidence="4">
    <location>
        <begin position="963"/>
        <end position="1046"/>
    </location>
</feature>
<feature type="transmembrane region" description="Helical" evidence="3">
    <location>
        <begin position="1048"/>
        <end position="1068"/>
    </location>
</feature>
<dbReference type="InterPro" id="IPR046960">
    <property type="entry name" value="PPR_At4g14850-like_plant"/>
</dbReference>
<dbReference type="NCBIfam" id="TIGR00756">
    <property type="entry name" value="PPR"/>
    <property type="match status" value="5"/>
</dbReference>
<dbReference type="EMBL" id="JAGKQM010000005">
    <property type="protein sequence ID" value="KAH0925423.1"/>
    <property type="molecule type" value="Genomic_DNA"/>
</dbReference>
<dbReference type="Pfam" id="PF20431">
    <property type="entry name" value="E_motif"/>
    <property type="match status" value="1"/>
</dbReference>
<dbReference type="Pfam" id="PF01535">
    <property type="entry name" value="PPR"/>
    <property type="match status" value="5"/>
</dbReference>
<accession>A0ABQ8D7T2</accession>
<evidence type="ECO:0000256" key="2">
    <source>
        <dbReference type="PROSITE-ProRule" id="PRU00708"/>
    </source>
</evidence>
<proteinExistence type="predicted"/>
<dbReference type="Gene3D" id="1.25.40.10">
    <property type="entry name" value="Tetratricopeptide repeat domain"/>
    <property type="match status" value="3"/>
</dbReference>
<dbReference type="Pfam" id="PF07779">
    <property type="entry name" value="Cas1_AcylT"/>
    <property type="match status" value="1"/>
</dbReference>
<evidence type="ECO:0000313" key="6">
    <source>
        <dbReference type="Proteomes" id="UP000824890"/>
    </source>
</evidence>
<organism evidence="5 6">
    <name type="scientific">Brassica napus</name>
    <name type="common">Rape</name>
    <dbReference type="NCBI Taxonomy" id="3708"/>
    <lineage>
        <taxon>Eukaryota</taxon>
        <taxon>Viridiplantae</taxon>
        <taxon>Streptophyta</taxon>
        <taxon>Embryophyta</taxon>
        <taxon>Tracheophyta</taxon>
        <taxon>Spermatophyta</taxon>
        <taxon>Magnoliopsida</taxon>
        <taxon>eudicotyledons</taxon>
        <taxon>Gunneridae</taxon>
        <taxon>Pentapetalae</taxon>
        <taxon>rosids</taxon>
        <taxon>malvids</taxon>
        <taxon>Brassicales</taxon>
        <taxon>Brassicaceae</taxon>
        <taxon>Brassiceae</taxon>
        <taxon>Brassica</taxon>
    </lineage>
</organism>
<dbReference type="InterPro" id="IPR002885">
    <property type="entry name" value="PPR_rpt"/>
</dbReference>
<feature type="repeat" description="PPR" evidence="2">
    <location>
        <begin position="93"/>
        <end position="128"/>
    </location>
</feature>
<evidence type="ECO:0000313" key="5">
    <source>
        <dbReference type="EMBL" id="KAH0925423.1"/>
    </source>
</evidence>
<evidence type="ECO:0000259" key="4">
    <source>
        <dbReference type="Pfam" id="PF07779"/>
    </source>
</evidence>
<dbReference type="InterPro" id="IPR012419">
    <property type="entry name" value="Cas1_AcylTrans_dom"/>
</dbReference>
<dbReference type="Proteomes" id="UP000824890">
    <property type="component" value="Unassembled WGS sequence"/>
</dbReference>
<sequence>MWTTQTRIWIRIQPTYHFKLCLHTWAILMRFQMLKPEKLAFSISRQFPSLKPKQPEESRRDLVGDFLLRLKKCVSLGDFTHASLLFSAAEEPNHYSFNFMIRGLTNTWHDHVGALSLYRRMRFSGLKPDNFTYNFVFVACGNLPEIRVGRSVHSSLFKVGLERDDHVNHSLITMYAKCRHVVDARKVFDEITEKDMVSWNSMIAGYSLAGKAEDAVGLFRRMEEEGVEPDERTLVSVLGACSHLGDLKTGRLLEGIAIRKKIGLSAFLGPKLISMYGKCGELDSARRVFNQMVNKDRVAWNAMITVYSQNGRSMEAIKLFREMEDSRVSPDAVTLSTVLSACGSVGALELGKRIESYALETGLQHNIYVATGLVDMYGKCGGIEDALRVFESMPVKNEATWNAMISTYAHHGHAKEALLLFDQMSVPPSDVTFVGVLSACVHAGLVDQGRRYFHEMSSSFGLVPKIEHYTNVIDLLARAGMLNEAWEFMEKFPGKADEIMLGAILGACQKRKDVVVGGKAMKMLMEMEEVKNAGNYVISSKVYADMKMWDECAEMRALMRDRGVVKTPGCSWIEMDGEMIEFNAGSYGGCWVVVGFVGRGDEEGKVSFLLGVIPVFIAWIYSEFLEYKRSSLHSKVHSDNNLVELGEVKNKDEEGMLLEGGGGLPRSVSTKFLTLEDSFLIDNRATLRAMAEFGAILFYFYICDRTSLLGESKKRPFHLSLLSTHYSVSHDVLEETIFSILIVTRLKSGRGGCFSVVVLFLMYHYFAAAEIYNAIRVFIAAYMMWRLNLFVAFSCIIFNNDYMIYYICPMHTLLTLMVYGALGIFSRYNEIPSVMAVKIASCFLVVILMWEIPGSSNILTWSARTSFISFFFPLYFTAMFGCLLVMRSVFMFGYLWYEYIYRLEKVTYNKYHPYTSWIPITVYICLRNSTQQLRNFSLTLFAYVSHSYSISIKLGVTMYISLIRHNCHDLPTWLGKITLETYISQFYIWLRSNVPKWLLSIIPDYPMLNFMLTTAIYVLVSHLLFELTNTLKSVFISTKDDNRLLHNVLAGAAFSFCLYLTALILLQIPH</sequence>
<keyword evidence="3" id="KW-0812">Transmembrane</keyword>
<evidence type="ECO:0000256" key="3">
    <source>
        <dbReference type="SAM" id="Phobius"/>
    </source>
</evidence>
<feature type="transmembrane region" description="Helical" evidence="3">
    <location>
        <begin position="870"/>
        <end position="897"/>
    </location>
</feature>
<feature type="repeat" description="PPR" evidence="2">
    <location>
        <begin position="296"/>
        <end position="330"/>
    </location>
</feature>
<keyword evidence="3" id="KW-0472">Membrane</keyword>
<feature type="transmembrane region" description="Helical" evidence="3">
    <location>
        <begin position="774"/>
        <end position="797"/>
    </location>
</feature>
<keyword evidence="1" id="KW-0677">Repeat</keyword>
<name>A0ABQ8D7T2_BRANA</name>
<feature type="transmembrane region" description="Helical" evidence="3">
    <location>
        <begin position="940"/>
        <end position="961"/>
    </location>
</feature>
<gene>
    <name evidence="5" type="ORF">HID58_017679</name>
</gene>
<keyword evidence="3" id="KW-1133">Transmembrane helix</keyword>
<comment type="caution">
    <text evidence="5">The sequence shown here is derived from an EMBL/GenBank/DDBJ whole genome shotgun (WGS) entry which is preliminary data.</text>
</comment>
<feature type="transmembrane region" description="Helical" evidence="3">
    <location>
        <begin position="1010"/>
        <end position="1027"/>
    </location>
</feature>
<dbReference type="PANTHER" id="PTHR24015">
    <property type="entry name" value="OS07G0578800 PROTEIN-RELATED"/>
    <property type="match status" value="1"/>
</dbReference>
<dbReference type="InterPro" id="IPR011990">
    <property type="entry name" value="TPR-like_helical_dom_sf"/>
</dbReference>
<protein>
    <recommendedName>
        <fullName evidence="4">Cas1p 10 TM acyl transferase domain-containing protein</fullName>
    </recommendedName>
</protein>
<feature type="repeat" description="PPR" evidence="2">
    <location>
        <begin position="397"/>
        <end position="427"/>
    </location>
</feature>
<feature type="transmembrane region" description="Helical" evidence="3">
    <location>
        <begin position="804"/>
        <end position="825"/>
    </location>
</feature>
<keyword evidence="6" id="KW-1185">Reference proteome</keyword>
<dbReference type="InterPro" id="IPR046848">
    <property type="entry name" value="E_motif"/>
</dbReference>
<reference evidence="5 6" key="1">
    <citation type="submission" date="2021-05" db="EMBL/GenBank/DDBJ databases">
        <title>Genome Assembly of Synthetic Allotetraploid Brassica napus Reveals Homoeologous Exchanges between Subgenomes.</title>
        <authorList>
            <person name="Davis J.T."/>
        </authorList>
    </citation>
    <scope>NUCLEOTIDE SEQUENCE [LARGE SCALE GENOMIC DNA]</scope>
    <source>
        <strain evidence="6">cv. Da-Ae</strain>
        <tissue evidence="5">Seedling</tissue>
    </source>
</reference>
<evidence type="ECO:0000256" key="1">
    <source>
        <dbReference type="ARBA" id="ARBA00022737"/>
    </source>
</evidence>
<dbReference type="Pfam" id="PF13041">
    <property type="entry name" value="PPR_2"/>
    <property type="match status" value="3"/>
</dbReference>
<feature type="transmembrane region" description="Helical" evidence="3">
    <location>
        <begin position="831"/>
        <end position="850"/>
    </location>
</feature>
<dbReference type="PROSITE" id="PS51375">
    <property type="entry name" value="PPR"/>
    <property type="match status" value="4"/>
</dbReference>
<feature type="transmembrane region" description="Helical" evidence="3">
    <location>
        <begin position="751"/>
        <end position="768"/>
    </location>
</feature>
<feature type="repeat" description="PPR" evidence="2">
    <location>
        <begin position="195"/>
        <end position="229"/>
    </location>
</feature>
<dbReference type="PANTHER" id="PTHR24015:SF553">
    <property type="entry name" value="DYW DOMAIN-CONTAINING PROTEIN"/>
    <property type="match status" value="1"/>
</dbReference>